<evidence type="ECO:0000313" key="2">
    <source>
        <dbReference type="EMBL" id="ABK92563.1"/>
    </source>
</evidence>
<feature type="transmembrane region" description="Helical" evidence="1">
    <location>
        <begin position="36"/>
        <end position="61"/>
    </location>
</feature>
<proteinExistence type="evidence at transcript level"/>
<organism evidence="2">
    <name type="scientific">Populus trichocarpa</name>
    <name type="common">Western balsam poplar</name>
    <name type="synonym">Populus balsamifera subsp. trichocarpa</name>
    <dbReference type="NCBI Taxonomy" id="3694"/>
    <lineage>
        <taxon>Eukaryota</taxon>
        <taxon>Viridiplantae</taxon>
        <taxon>Streptophyta</taxon>
        <taxon>Embryophyta</taxon>
        <taxon>Tracheophyta</taxon>
        <taxon>Spermatophyta</taxon>
        <taxon>Magnoliopsida</taxon>
        <taxon>eudicotyledons</taxon>
        <taxon>Gunneridae</taxon>
        <taxon>Pentapetalae</taxon>
        <taxon>rosids</taxon>
        <taxon>fabids</taxon>
        <taxon>Malpighiales</taxon>
        <taxon>Salicaceae</taxon>
        <taxon>Saliceae</taxon>
        <taxon>Populus</taxon>
    </lineage>
</organism>
<protein>
    <submittedName>
        <fullName evidence="2">Uncharacterized protein</fullName>
    </submittedName>
</protein>
<dbReference type="AlphaFoldDB" id="A9P860"/>
<keyword evidence="1" id="KW-0812">Transmembrane</keyword>
<name>A9P860_POPTR</name>
<feature type="transmembrane region" description="Helical" evidence="1">
    <location>
        <begin position="12"/>
        <end position="30"/>
    </location>
</feature>
<accession>A9P860</accession>
<keyword evidence="1" id="KW-1133">Transmembrane helix</keyword>
<reference evidence="2" key="1">
    <citation type="journal article" date="2008" name="BMC Genomics">
        <title>Analysis of 4,664 high-quality sequence-finished poplar full-length cDNA clones and their utility for the discovery of genes responding to insect feeding.</title>
        <authorList>
            <person name="Ralph S.G."/>
            <person name="Chun H.J."/>
            <person name="Cooper D."/>
            <person name="Kirkpatrick R."/>
            <person name="Kolosova N."/>
            <person name="Gunter L."/>
            <person name="Tuskan G.A."/>
            <person name="Douglas C.J."/>
            <person name="Holt R.A."/>
            <person name="Jones S.J."/>
            <person name="Marra M.A."/>
            <person name="Bohlmann J."/>
        </authorList>
    </citation>
    <scope>NUCLEOTIDE SEQUENCE</scope>
    <source>
        <tissue evidence="2">Outer xylem</tissue>
    </source>
</reference>
<sequence>MTKKIINLSMFPGFHTLFNAVFHLFVYSWVHLVCELLSHFLLFIFPSPVFVAAVYFCILFYL</sequence>
<evidence type="ECO:0000256" key="1">
    <source>
        <dbReference type="SAM" id="Phobius"/>
    </source>
</evidence>
<dbReference type="EMBL" id="EF144307">
    <property type="protein sequence ID" value="ABK92563.1"/>
    <property type="molecule type" value="mRNA"/>
</dbReference>
<keyword evidence="1" id="KW-0472">Membrane</keyword>